<dbReference type="SUPFAM" id="SSF49599">
    <property type="entry name" value="TRAF domain-like"/>
    <property type="match status" value="1"/>
</dbReference>
<organism evidence="2 3">
    <name type="scientific">Scophthalmus maximus</name>
    <name type="common">Turbot</name>
    <name type="synonym">Psetta maxima</name>
    <dbReference type="NCBI Taxonomy" id="52904"/>
    <lineage>
        <taxon>Eukaryota</taxon>
        <taxon>Metazoa</taxon>
        <taxon>Chordata</taxon>
        <taxon>Craniata</taxon>
        <taxon>Vertebrata</taxon>
        <taxon>Euteleostomi</taxon>
        <taxon>Actinopterygii</taxon>
        <taxon>Neopterygii</taxon>
        <taxon>Teleostei</taxon>
        <taxon>Neoteleostei</taxon>
        <taxon>Acanthomorphata</taxon>
        <taxon>Carangaria</taxon>
        <taxon>Pleuronectiformes</taxon>
        <taxon>Pleuronectoidei</taxon>
        <taxon>Scophthalmidae</taxon>
        <taxon>Scophthalmus</taxon>
    </lineage>
</organism>
<keyword evidence="3" id="KW-1185">Reference proteome</keyword>
<dbReference type="STRING" id="52904.ENSSMAP00000020147"/>
<dbReference type="AlphaFoldDB" id="A0A2U9CTU5"/>
<feature type="transmembrane region" description="Helical" evidence="1">
    <location>
        <begin position="206"/>
        <end position="223"/>
    </location>
</feature>
<accession>A0A2U9CTU5</accession>
<evidence type="ECO:0000313" key="3">
    <source>
        <dbReference type="Proteomes" id="UP000246464"/>
    </source>
</evidence>
<keyword evidence="1" id="KW-1133">Transmembrane helix</keyword>
<gene>
    <name evidence="2" type="ORF">SMAX5B_015993</name>
</gene>
<evidence type="ECO:0000313" key="2">
    <source>
        <dbReference type="EMBL" id="AWP19390.1"/>
    </source>
</evidence>
<evidence type="ECO:0000256" key="1">
    <source>
        <dbReference type="SAM" id="Phobius"/>
    </source>
</evidence>
<dbReference type="Proteomes" id="UP000246464">
    <property type="component" value="Chromosome 19"/>
</dbReference>
<protein>
    <submittedName>
        <fullName evidence="2">Speckle-type POZ protein</fullName>
    </submittedName>
</protein>
<keyword evidence="1" id="KW-0472">Membrane</keyword>
<sequence length="231" mass="26139">MGRRQSSCRVVQEEQQVHSCSPKKLRLSERHAALTHLQTERERGQTDRVQLASRGGGKRNRCARDFDLGCQWLFWSVDVPLYCIHLSAALSGCQLDLLLLAAFSNTSPDTRLVALAPIGFSLCVKAGNVQTRTQPGRDVQRPRGRELVLHSVFIEMKGSFDIKVVTFSHVWTVDNFSRCPAEMGEVIKSSTFHDKLKWLVKGRHRVLCFAMFVLIGILLWMPSCGSMPKWE</sequence>
<reference evidence="2 3" key="1">
    <citation type="submission" date="2017-12" db="EMBL/GenBank/DDBJ databases">
        <title>Integrating genomic resources of turbot (Scophthalmus maximus) in depth evaluation of genetic and physical mapping variation across individuals.</title>
        <authorList>
            <person name="Martinez P."/>
        </authorList>
    </citation>
    <scope>NUCLEOTIDE SEQUENCE [LARGE SCALE GENOMIC DNA]</scope>
</reference>
<keyword evidence="1" id="KW-0812">Transmembrane</keyword>
<dbReference type="EMBL" id="CP026261">
    <property type="protein sequence ID" value="AWP19390.1"/>
    <property type="molecule type" value="Genomic_DNA"/>
</dbReference>
<name>A0A2U9CTU5_SCOMX</name>
<proteinExistence type="predicted"/>